<dbReference type="Gene3D" id="3.40.50.10810">
    <property type="entry name" value="Tandem AAA-ATPase domain"/>
    <property type="match status" value="1"/>
</dbReference>
<feature type="domain" description="SNF2 N-terminal" evidence="2">
    <location>
        <begin position="1"/>
        <end position="183"/>
    </location>
</feature>
<keyword evidence="1" id="KW-0732">Signal</keyword>
<dbReference type="VEuPathDB" id="TriTrypDB:ADEAN_000823200"/>
<evidence type="ECO:0000313" key="3">
    <source>
        <dbReference type="EMBL" id="CAD2220710.1"/>
    </source>
</evidence>
<keyword evidence="4" id="KW-1185">Reference proteome</keyword>
<dbReference type="InterPro" id="IPR027417">
    <property type="entry name" value="P-loop_NTPase"/>
</dbReference>
<evidence type="ECO:0000313" key="4">
    <source>
        <dbReference type="Proteomes" id="UP000515908"/>
    </source>
</evidence>
<dbReference type="InterPro" id="IPR000330">
    <property type="entry name" value="SNF2_N"/>
</dbReference>
<sequence length="215" mass="25438">MGLGKTAQVIVFITVLKLLLEETLWQYLFPSSSFVKMEDEETNLKRHIFDKVYREFEIECDRFVEKQSRRKGKLPNDENESRRKIHQHVLEAEKRKEKLDAFTFDHIRAQKPEMRYKMRPILVVAPLSTLPHWKDEFSHFQLEHYFHIFVLNGTRQEREAETSKFLALLKNENNNDPKTLVLIIPHDLLLFSSTKNKKNGCLVARPSSLTTPIVF</sequence>
<dbReference type="EMBL" id="LR877162">
    <property type="protein sequence ID" value="CAD2220710.1"/>
    <property type="molecule type" value="Genomic_DNA"/>
</dbReference>
<dbReference type="Pfam" id="PF00176">
    <property type="entry name" value="SNF2-rel_dom"/>
    <property type="match status" value="1"/>
</dbReference>
<feature type="signal peptide" evidence="1">
    <location>
        <begin position="1"/>
        <end position="25"/>
    </location>
</feature>
<gene>
    <name evidence="3" type="ORF">ADEAN_000823200</name>
</gene>
<name>A0A7G2CLI3_9TRYP</name>
<dbReference type="SUPFAM" id="SSF52540">
    <property type="entry name" value="P-loop containing nucleoside triphosphate hydrolases"/>
    <property type="match status" value="1"/>
</dbReference>
<feature type="chain" id="PRO_5028906935" evidence="1">
    <location>
        <begin position="26"/>
        <end position="215"/>
    </location>
</feature>
<evidence type="ECO:0000259" key="2">
    <source>
        <dbReference type="Pfam" id="PF00176"/>
    </source>
</evidence>
<organism evidence="3 4">
    <name type="scientific">Angomonas deanei</name>
    <dbReference type="NCBI Taxonomy" id="59799"/>
    <lineage>
        <taxon>Eukaryota</taxon>
        <taxon>Discoba</taxon>
        <taxon>Euglenozoa</taxon>
        <taxon>Kinetoplastea</taxon>
        <taxon>Metakinetoplastina</taxon>
        <taxon>Trypanosomatida</taxon>
        <taxon>Trypanosomatidae</taxon>
        <taxon>Strigomonadinae</taxon>
        <taxon>Angomonas</taxon>
    </lineage>
</organism>
<proteinExistence type="predicted"/>
<accession>A0A7G2CLI3</accession>
<reference evidence="3 4" key="1">
    <citation type="submission" date="2020-08" db="EMBL/GenBank/DDBJ databases">
        <authorList>
            <person name="Newling K."/>
            <person name="Davey J."/>
            <person name="Forrester S."/>
        </authorList>
    </citation>
    <scope>NUCLEOTIDE SEQUENCE [LARGE SCALE GENOMIC DNA]</scope>
    <source>
        <strain evidence="4">Crithidia deanei Carvalho (ATCC PRA-265)</strain>
    </source>
</reference>
<dbReference type="AlphaFoldDB" id="A0A7G2CLI3"/>
<dbReference type="Proteomes" id="UP000515908">
    <property type="component" value="Chromosome 18"/>
</dbReference>
<dbReference type="GO" id="GO:0005524">
    <property type="term" value="F:ATP binding"/>
    <property type="evidence" value="ECO:0007669"/>
    <property type="project" value="InterPro"/>
</dbReference>
<protein>
    <submittedName>
        <fullName evidence="3">SNF2 family N-terminal domain containing protein, putative</fullName>
    </submittedName>
</protein>
<dbReference type="InterPro" id="IPR038718">
    <property type="entry name" value="SNF2-like_sf"/>
</dbReference>
<evidence type="ECO:0000256" key="1">
    <source>
        <dbReference type="SAM" id="SignalP"/>
    </source>
</evidence>